<dbReference type="EMBL" id="PXZM01000050">
    <property type="protein sequence ID" value="PSJ87264.1"/>
    <property type="molecule type" value="Genomic_DNA"/>
</dbReference>
<evidence type="ECO:0000256" key="1">
    <source>
        <dbReference type="SAM" id="SignalP"/>
    </source>
</evidence>
<keyword evidence="3" id="KW-1185">Reference proteome</keyword>
<feature type="chain" id="PRO_5038354770" description="Copper amine oxidase-like N-terminal domain-containing protein" evidence="1">
    <location>
        <begin position="23"/>
        <end position="117"/>
    </location>
</feature>
<dbReference type="RefSeq" id="WP_106841752.1">
    <property type="nucleotide sequence ID" value="NZ_JBCNIW010000008.1"/>
</dbReference>
<accession>A0A2P7UJS8</accession>
<dbReference type="OrthoDB" id="2625533at2"/>
<dbReference type="AlphaFoldDB" id="A0A2P7UJS8"/>
<name>A0A2P7UJS8_9BACL</name>
<dbReference type="Proteomes" id="UP000240419">
    <property type="component" value="Unassembled WGS sequence"/>
</dbReference>
<gene>
    <name evidence="2" type="ORF">C7R93_27390</name>
</gene>
<evidence type="ECO:0000313" key="2">
    <source>
        <dbReference type="EMBL" id="PSJ87264.1"/>
    </source>
</evidence>
<keyword evidence="1" id="KW-0732">Signal</keyword>
<feature type="signal peptide" evidence="1">
    <location>
        <begin position="1"/>
        <end position="22"/>
    </location>
</feature>
<comment type="caution">
    <text evidence="2">The sequence shown here is derived from an EMBL/GenBank/DDBJ whole genome shotgun (WGS) entry which is preliminary data.</text>
</comment>
<protein>
    <recommendedName>
        <fullName evidence="4">Copper amine oxidase-like N-terminal domain-containing protein</fullName>
    </recommendedName>
</protein>
<proteinExistence type="predicted"/>
<evidence type="ECO:0008006" key="4">
    <source>
        <dbReference type="Google" id="ProtNLM"/>
    </source>
</evidence>
<sequence>MRKYIIGTLFGLLIGTSISVHAEVVSLVGKVVEGELPVNINGKTLNNKAIVVDGTAYLPVHAIGDTLGYNASFVLNEGIKLYPKFDEEGLKIKYFPIVNINNTYTINSGQTVFCVLR</sequence>
<organism evidence="2 3">
    <name type="scientific">Brevibacillus fortis</name>
    <dbReference type="NCBI Taxonomy" id="2126352"/>
    <lineage>
        <taxon>Bacteria</taxon>
        <taxon>Bacillati</taxon>
        <taxon>Bacillota</taxon>
        <taxon>Bacilli</taxon>
        <taxon>Bacillales</taxon>
        <taxon>Paenibacillaceae</taxon>
        <taxon>Brevibacillus</taxon>
    </lineage>
</organism>
<evidence type="ECO:0000313" key="3">
    <source>
        <dbReference type="Proteomes" id="UP000240419"/>
    </source>
</evidence>
<reference evidence="2 3" key="1">
    <citation type="submission" date="2018-03" db="EMBL/GenBank/DDBJ databases">
        <title>Brevisbacillus phylogenomics.</title>
        <authorList>
            <person name="Dunlap C."/>
        </authorList>
    </citation>
    <scope>NUCLEOTIDE SEQUENCE [LARGE SCALE GENOMIC DNA]</scope>
    <source>
        <strain evidence="2 3">NRRL NRS-1210</strain>
    </source>
</reference>